<feature type="transmembrane region" description="Helical" evidence="2">
    <location>
        <begin position="56"/>
        <end position="79"/>
    </location>
</feature>
<feature type="transmembrane region" description="Helical" evidence="2">
    <location>
        <begin position="115"/>
        <end position="133"/>
    </location>
</feature>
<feature type="domain" description="TRAP C4-dicarboxylate transport system permease DctM subunit" evidence="3">
    <location>
        <begin position="186"/>
        <end position="666"/>
    </location>
</feature>
<feature type="transmembrane region" description="Helical" evidence="2">
    <location>
        <begin position="31"/>
        <end position="50"/>
    </location>
</feature>
<dbReference type="GO" id="GO:0005886">
    <property type="term" value="C:plasma membrane"/>
    <property type="evidence" value="ECO:0007669"/>
    <property type="project" value="UniProtKB-SubCell"/>
</dbReference>
<accession>A0A840C279</accession>
<keyword evidence="1" id="KW-0813">Transport</keyword>
<evidence type="ECO:0000256" key="2">
    <source>
        <dbReference type="SAM" id="Phobius"/>
    </source>
</evidence>
<dbReference type="Pfam" id="PF06808">
    <property type="entry name" value="DctM"/>
    <property type="match status" value="1"/>
</dbReference>
<dbReference type="InterPro" id="IPR010656">
    <property type="entry name" value="DctM"/>
</dbReference>
<evidence type="ECO:0000256" key="1">
    <source>
        <dbReference type="RuleBase" id="RU369079"/>
    </source>
</evidence>
<dbReference type="PANTHER" id="PTHR43849">
    <property type="entry name" value="BLL3936 PROTEIN"/>
    <property type="match status" value="1"/>
</dbReference>
<reference evidence="4 5" key="1">
    <citation type="submission" date="2020-08" db="EMBL/GenBank/DDBJ databases">
        <title>Genomic Encyclopedia of Type Strains, Phase IV (KMG-IV): sequencing the most valuable type-strain genomes for metagenomic binning, comparative biology and taxonomic classification.</title>
        <authorList>
            <person name="Goeker M."/>
        </authorList>
    </citation>
    <scope>NUCLEOTIDE SEQUENCE [LARGE SCALE GENOMIC DNA]</scope>
    <source>
        <strain evidence="4 5">DSM 103737</strain>
    </source>
</reference>
<dbReference type="AlphaFoldDB" id="A0A840C279"/>
<feature type="transmembrane region" description="Helical" evidence="2">
    <location>
        <begin position="415"/>
        <end position="433"/>
    </location>
</feature>
<evidence type="ECO:0000313" key="5">
    <source>
        <dbReference type="Proteomes" id="UP000577362"/>
    </source>
</evidence>
<feature type="transmembrane region" description="Helical" evidence="2">
    <location>
        <begin position="716"/>
        <end position="742"/>
    </location>
</feature>
<keyword evidence="2" id="KW-0472">Membrane</keyword>
<feature type="transmembrane region" description="Helical" evidence="2">
    <location>
        <begin position="684"/>
        <end position="704"/>
    </location>
</feature>
<feature type="transmembrane region" description="Helical" evidence="2">
    <location>
        <begin position="242"/>
        <end position="265"/>
    </location>
</feature>
<keyword evidence="5" id="KW-1185">Reference proteome</keyword>
<proteinExistence type="predicted"/>
<name>A0A840C279_9HYPH</name>
<keyword evidence="1" id="KW-0997">Cell inner membrane</keyword>
<feature type="transmembrane region" description="Helical" evidence="2">
    <location>
        <begin position="145"/>
        <end position="162"/>
    </location>
</feature>
<dbReference type="EMBL" id="JACIEN010000008">
    <property type="protein sequence ID" value="MBB4019665.1"/>
    <property type="molecule type" value="Genomic_DNA"/>
</dbReference>
<dbReference type="GO" id="GO:0022857">
    <property type="term" value="F:transmembrane transporter activity"/>
    <property type="evidence" value="ECO:0007669"/>
    <property type="project" value="UniProtKB-UniRule"/>
</dbReference>
<sequence>MAETAGREAAATVNAEHGMPEGFGAGATARILFWIAVAFSFFQIVTAFGIPLDRDFLPGVDLIVVTGAVFALWAVKIAVDAARGRPVAEALYAFVPLALTMVLLSRFGGGVPSQIVRTIHVGFLCLVAGGLLAMHRSQTPWGRAIAWALGIGGFLVGLYHWVFYFDLVVRAGELIPSDFVVGIAAIVILFVLVWRVMGPALPIVAGIFLAYCLFGNYLPAPFDHRGYTLEQVVEHMSFGTEGLYAVPTAVSATYIFLFILFGSFLERAGMIQLFTDVAMGLFGGARGGPAKVSVFSSALMGTISGSGVANVVSTGQFTIPLMKRFGYRSAFAGGVEATASMGGQIMPPVMGAVAFIMAETIGVPYAEVVQAAVVPAVLYFASAFWAVHLEAGRCGLTGMPKAELPNAFKAFTSKWYLVLPLAVLVYLLFAGYTPLFSGSVGLALTVVLILGAAVAAGLVHEVVRVVFWVGLGLLAATFLIWGVLVILGLVAVLVVASLFVRGGVETLAACRDALAEGARQALPVGLACAVVGIVIGTMTLTGIGTIFGNWVVSIGKGSLALSLVLTMFVSLLLGMGIPTIPNYIITSSLAAPALLELGVPLIVSHMFVFYFGIMADLTPPVALAAFAAAPIAKDNGFRIGFQALRIALPGFVIPYMAVYDPALMLQPVAGLSGAAYWLDVSYMIFKTGLAIGLWGIASIGYLWLPLQTWERVVATIAALSLFAALSMTDEIGFALAAVVLGWHWWRTRRGARPASAA</sequence>
<protein>
    <submittedName>
        <fullName evidence="4">TRAP transporter 4TM/12TM fusion protein</fullName>
    </submittedName>
</protein>
<feature type="transmembrane region" description="Helical" evidence="2">
    <location>
        <begin position="559"/>
        <end position="577"/>
    </location>
</feature>
<feature type="transmembrane region" description="Helical" evidence="2">
    <location>
        <begin position="439"/>
        <end position="459"/>
    </location>
</feature>
<feature type="transmembrane region" description="Helical" evidence="2">
    <location>
        <begin position="174"/>
        <end position="194"/>
    </location>
</feature>
<evidence type="ECO:0000259" key="3">
    <source>
        <dbReference type="Pfam" id="PF06808"/>
    </source>
</evidence>
<dbReference type="InterPro" id="IPR011853">
    <property type="entry name" value="TRAP_DctM-Dct_fused"/>
</dbReference>
<dbReference type="NCBIfam" id="TIGR02123">
    <property type="entry name" value="TRAP_fused"/>
    <property type="match status" value="1"/>
</dbReference>
<comment type="function">
    <text evidence="1">Part of the tripartite ATP-independent periplasmic (TRAP) transport system.</text>
</comment>
<feature type="transmembrane region" description="Helical" evidence="2">
    <location>
        <begin position="610"/>
        <end position="632"/>
    </location>
</feature>
<comment type="subcellular location">
    <subcellularLocation>
        <location evidence="1">Cell inner membrane</location>
        <topology evidence="1">Multi-pass membrane protein</topology>
    </subcellularLocation>
</comment>
<evidence type="ECO:0000313" key="4">
    <source>
        <dbReference type="EMBL" id="MBB4019665.1"/>
    </source>
</evidence>
<comment type="caution">
    <text evidence="4">The sequence shown here is derived from an EMBL/GenBank/DDBJ whole genome shotgun (WGS) entry which is preliminary data.</text>
</comment>
<feature type="transmembrane region" description="Helical" evidence="2">
    <location>
        <begin position="466"/>
        <end position="499"/>
    </location>
</feature>
<keyword evidence="1" id="KW-1003">Cell membrane</keyword>
<feature type="transmembrane region" description="Helical" evidence="2">
    <location>
        <begin position="583"/>
        <end position="603"/>
    </location>
</feature>
<dbReference type="Proteomes" id="UP000577362">
    <property type="component" value="Unassembled WGS sequence"/>
</dbReference>
<organism evidence="4 5">
    <name type="scientific">Chelatococcus caeni</name>
    <dbReference type="NCBI Taxonomy" id="1348468"/>
    <lineage>
        <taxon>Bacteria</taxon>
        <taxon>Pseudomonadati</taxon>
        <taxon>Pseudomonadota</taxon>
        <taxon>Alphaproteobacteria</taxon>
        <taxon>Hyphomicrobiales</taxon>
        <taxon>Chelatococcaceae</taxon>
        <taxon>Chelatococcus</taxon>
    </lineage>
</organism>
<dbReference type="PANTHER" id="PTHR43849:SF2">
    <property type="entry name" value="BLL3936 PROTEIN"/>
    <property type="match status" value="1"/>
</dbReference>
<feature type="transmembrane region" description="Helical" evidence="2">
    <location>
        <begin position="524"/>
        <end position="547"/>
    </location>
</feature>
<gene>
    <name evidence="4" type="ORF">GGR16_004720</name>
</gene>
<feature type="transmembrane region" description="Helical" evidence="2">
    <location>
        <begin position="91"/>
        <end position="109"/>
    </location>
</feature>
<feature type="transmembrane region" description="Helical" evidence="2">
    <location>
        <begin position="201"/>
        <end position="222"/>
    </location>
</feature>
<keyword evidence="2" id="KW-1133">Transmembrane helix</keyword>
<keyword evidence="2" id="KW-0812">Transmembrane</keyword>
<feature type="transmembrane region" description="Helical" evidence="2">
    <location>
        <begin position="652"/>
        <end position="677"/>
    </location>
</feature>